<dbReference type="Gene3D" id="1.10.760.10">
    <property type="entry name" value="Cytochrome c-like domain"/>
    <property type="match status" value="1"/>
</dbReference>
<name>W0SAN9_9PROT</name>
<evidence type="ECO:0000256" key="1">
    <source>
        <dbReference type="ARBA" id="ARBA00022448"/>
    </source>
</evidence>
<keyword evidence="4" id="KW-0249">Electron transport</keyword>
<dbReference type="STRING" id="1223802.SUTH_00254"/>
<dbReference type="PROSITE" id="PS51007">
    <property type="entry name" value="CYTC"/>
    <property type="match status" value="1"/>
</dbReference>
<keyword evidence="10" id="KW-1185">Reference proteome</keyword>
<keyword evidence="1" id="KW-0813">Transport</keyword>
<sequence>MFHLTIRTLAAVGALTVSVTALAMGGRPKGDEEAANNRIAPVARVEIAAAAAGAAAGNRSGEQIYKASCAACHDAGVANAPKLGDKGAWAPRIALGLDGLLKSATAGKNAMPPKGGSDANDTELARTIVYMANKSGASFKEPAAK</sequence>
<dbReference type="GO" id="GO:0009055">
    <property type="term" value="F:electron transfer activity"/>
    <property type="evidence" value="ECO:0007669"/>
    <property type="project" value="InterPro"/>
</dbReference>
<dbReference type="KEGG" id="shd:SUTH_00254"/>
<dbReference type="GO" id="GO:0005506">
    <property type="term" value="F:iron ion binding"/>
    <property type="evidence" value="ECO:0007669"/>
    <property type="project" value="InterPro"/>
</dbReference>
<dbReference type="GO" id="GO:0020037">
    <property type="term" value="F:heme binding"/>
    <property type="evidence" value="ECO:0007669"/>
    <property type="project" value="InterPro"/>
</dbReference>
<keyword evidence="3 6" id="KW-0479">Metal-binding</keyword>
<keyword evidence="5 6" id="KW-0408">Iron</keyword>
<evidence type="ECO:0000256" key="7">
    <source>
        <dbReference type="SAM" id="SignalP"/>
    </source>
</evidence>
<accession>W0SAN9</accession>
<organism evidence="9 10">
    <name type="scientific">Sulfuritalea hydrogenivorans sk43H</name>
    <dbReference type="NCBI Taxonomy" id="1223802"/>
    <lineage>
        <taxon>Bacteria</taxon>
        <taxon>Pseudomonadati</taxon>
        <taxon>Pseudomonadota</taxon>
        <taxon>Betaproteobacteria</taxon>
        <taxon>Nitrosomonadales</taxon>
        <taxon>Sterolibacteriaceae</taxon>
        <taxon>Sulfuritalea</taxon>
    </lineage>
</organism>
<dbReference type="InterPro" id="IPR002323">
    <property type="entry name" value="Cyt_CIE"/>
</dbReference>
<evidence type="ECO:0000313" key="10">
    <source>
        <dbReference type="Proteomes" id="UP000031637"/>
    </source>
</evidence>
<dbReference type="EMBL" id="AP012547">
    <property type="protein sequence ID" value="BAO28071.1"/>
    <property type="molecule type" value="Genomic_DNA"/>
</dbReference>
<feature type="domain" description="Cytochrome c" evidence="8">
    <location>
        <begin position="56"/>
        <end position="135"/>
    </location>
</feature>
<keyword evidence="7" id="KW-0732">Signal</keyword>
<dbReference type="HOGENOM" id="CLU_082349_1_1_4"/>
<gene>
    <name evidence="9" type="ORF">SUTH_00254</name>
</gene>
<dbReference type="RefSeq" id="WP_041096458.1">
    <property type="nucleotide sequence ID" value="NZ_AP012547.1"/>
</dbReference>
<reference evidence="9 10" key="1">
    <citation type="journal article" date="2014" name="Syst. Appl. Microbiol.">
        <title>Complete genomes of freshwater sulfur oxidizers Sulfuricella denitrificans skB26 and Sulfuritalea hydrogenivorans sk43H: genetic insights into the sulfur oxidation pathway of betaproteobacteria.</title>
        <authorList>
            <person name="Watanabe T."/>
            <person name="Kojima H."/>
            <person name="Fukui M."/>
        </authorList>
    </citation>
    <scope>NUCLEOTIDE SEQUENCE [LARGE SCALE GENOMIC DNA]</scope>
    <source>
        <strain evidence="9">DSM22779</strain>
    </source>
</reference>
<evidence type="ECO:0000259" key="8">
    <source>
        <dbReference type="PROSITE" id="PS51007"/>
    </source>
</evidence>
<dbReference type="Proteomes" id="UP000031637">
    <property type="component" value="Chromosome"/>
</dbReference>
<dbReference type="PANTHER" id="PTHR40942">
    <property type="match status" value="1"/>
</dbReference>
<dbReference type="InterPro" id="IPR009056">
    <property type="entry name" value="Cyt_c-like_dom"/>
</dbReference>
<protein>
    <submittedName>
        <fullName evidence="9">Cytochrome c5</fullName>
    </submittedName>
</protein>
<dbReference type="Pfam" id="PF13442">
    <property type="entry name" value="Cytochrome_CBB3"/>
    <property type="match status" value="1"/>
</dbReference>
<dbReference type="PANTHER" id="PTHR40942:SF4">
    <property type="entry name" value="CYTOCHROME C5"/>
    <property type="match status" value="1"/>
</dbReference>
<feature type="signal peptide" evidence="7">
    <location>
        <begin position="1"/>
        <end position="23"/>
    </location>
</feature>
<evidence type="ECO:0000256" key="6">
    <source>
        <dbReference type="PROSITE-ProRule" id="PRU00433"/>
    </source>
</evidence>
<dbReference type="AlphaFoldDB" id="W0SAN9"/>
<evidence type="ECO:0000256" key="2">
    <source>
        <dbReference type="ARBA" id="ARBA00022617"/>
    </source>
</evidence>
<proteinExistence type="predicted"/>
<dbReference type="SUPFAM" id="SSF46626">
    <property type="entry name" value="Cytochrome c"/>
    <property type="match status" value="1"/>
</dbReference>
<dbReference type="InterPro" id="IPR036909">
    <property type="entry name" value="Cyt_c-like_dom_sf"/>
</dbReference>
<evidence type="ECO:0000256" key="5">
    <source>
        <dbReference type="ARBA" id="ARBA00023004"/>
    </source>
</evidence>
<keyword evidence="2 6" id="KW-0349">Heme</keyword>
<evidence type="ECO:0000256" key="3">
    <source>
        <dbReference type="ARBA" id="ARBA00022723"/>
    </source>
</evidence>
<dbReference type="PRINTS" id="PR00607">
    <property type="entry name" value="CYTCHROMECIE"/>
</dbReference>
<evidence type="ECO:0000313" key="9">
    <source>
        <dbReference type="EMBL" id="BAO28071.1"/>
    </source>
</evidence>
<evidence type="ECO:0000256" key="4">
    <source>
        <dbReference type="ARBA" id="ARBA00022982"/>
    </source>
</evidence>
<feature type="chain" id="PRO_5004796170" evidence="7">
    <location>
        <begin position="24"/>
        <end position="145"/>
    </location>
</feature>